<proteinExistence type="predicted"/>
<gene>
    <name evidence="2" type="ORF">GCM10023200_01120</name>
</gene>
<sequence length="170" mass="18792">MDAIDVLVDAFGRARSDATRAVDGLGADELSWRADADANPIAWLVWHLTRVQDDHVADLAGTEQVWTADGWARRFDLPFEDSSIGFGHTSEQVAAVRVDDPALLTGYLDAAHERTVAYLRTLSGEDLDEVIDERWDPPVTRGVRLVSVVDDDIQHAGQAAYLAGLVRRRR</sequence>
<comment type="caution">
    <text evidence="2">The sequence shown here is derived from an EMBL/GenBank/DDBJ whole genome shotgun (WGS) entry which is preliminary data.</text>
</comment>
<evidence type="ECO:0000313" key="3">
    <source>
        <dbReference type="Proteomes" id="UP001500928"/>
    </source>
</evidence>
<name>A0ABP9A3W4_9PSEU</name>
<accession>A0ABP9A3W4</accession>
<evidence type="ECO:0000313" key="2">
    <source>
        <dbReference type="EMBL" id="GAA4772564.1"/>
    </source>
</evidence>
<keyword evidence="3" id="KW-1185">Reference proteome</keyword>
<organism evidence="2 3">
    <name type="scientific">Actinomycetospora chlora</name>
    <dbReference type="NCBI Taxonomy" id="663608"/>
    <lineage>
        <taxon>Bacteria</taxon>
        <taxon>Bacillati</taxon>
        <taxon>Actinomycetota</taxon>
        <taxon>Actinomycetes</taxon>
        <taxon>Pseudonocardiales</taxon>
        <taxon>Pseudonocardiaceae</taxon>
        <taxon>Actinomycetospora</taxon>
    </lineage>
</organism>
<dbReference type="Gene3D" id="1.20.120.450">
    <property type="entry name" value="dinb family like domain"/>
    <property type="match status" value="1"/>
</dbReference>
<dbReference type="SUPFAM" id="SSF109854">
    <property type="entry name" value="DinB/YfiT-like putative metalloenzymes"/>
    <property type="match status" value="1"/>
</dbReference>
<dbReference type="InterPro" id="IPR034660">
    <property type="entry name" value="DinB/YfiT-like"/>
</dbReference>
<dbReference type="Proteomes" id="UP001500928">
    <property type="component" value="Unassembled WGS sequence"/>
</dbReference>
<dbReference type="NCBIfam" id="NF047843">
    <property type="entry name" value="MST_Rv0443"/>
    <property type="match status" value="1"/>
</dbReference>
<dbReference type="EMBL" id="BAABHO010000001">
    <property type="protein sequence ID" value="GAA4772564.1"/>
    <property type="molecule type" value="Genomic_DNA"/>
</dbReference>
<feature type="domain" description="DinB-like" evidence="1">
    <location>
        <begin position="11"/>
        <end position="159"/>
    </location>
</feature>
<protein>
    <submittedName>
        <fullName evidence="2">DUF664 domain-containing protein</fullName>
    </submittedName>
</protein>
<reference evidence="3" key="1">
    <citation type="journal article" date="2019" name="Int. J. Syst. Evol. Microbiol.">
        <title>The Global Catalogue of Microorganisms (GCM) 10K type strain sequencing project: providing services to taxonomists for standard genome sequencing and annotation.</title>
        <authorList>
            <consortium name="The Broad Institute Genomics Platform"/>
            <consortium name="The Broad Institute Genome Sequencing Center for Infectious Disease"/>
            <person name="Wu L."/>
            <person name="Ma J."/>
        </authorList>
    </citation>
    <scope>NUCLEOTIDE SEQUENCE [LARGE SCALE GENOMIC DNA]</scope>
    <source>
        <strain evidence="3">JCM 17979</strain>
    </source>
</reference>
<dbReference type="Pfam" id="PF12867">
    <property type="entry name" value="DinB_2"/>
    <property type="match status" value="1"/>
</dbReference>
<evidence type="ECO:0000259" key="1">
    <source>
        <dbReference type="Pfam" id="PF12867"/>
    </source>
</evidence>
<dbReference type="InterPro" id="IPR024775">
    <property type="entry name" value="DinB-like"/>
</dbReference>
<dbReference type="RefSeq" id="WP_345410230.1">
    <property type="nucleotide sequence ID" value="NZ_BAABHO010000001.1"/>
</dbReference>